<comment type="caution">
    <text evidence="1">The sequence shown here is derived from an EMBL/GenBank/DDBJ whole genome shotgun (WGS) entry which is preliminary data.</text>
</comment>
<dbReference type="EMBL" id="JACSDY010000006">
    <property type="protein sequence ID" value="KAF7425735.1"/>
    <property type="molecule type" value="Genomic_DNA"/>
</dbReference>
<proteinExistence type="predicted"/>
<accession>A0A834P2R5</accession>
<reference evidence="1" key="1">
    <citation type="journal article" date="2020" name="G3 (Bethesda)">
        <title>High-Quality Assemblies for Three Invasive Social Wasps from the &lt;i&gt;Vespula&lt;/i&gt; Genus.</title>
        <authorList>
            <person name="Harrop T.W.R."/>
            <person name="Guhlin J."/>
            <person name="McLaughlin G.M."/>
            <person name="Permina E."/>
            <person name="Stockwell P."/>
            <person name="Gilligan J."/>
            <person name="Le Lec M.F."/>
            <person name="Gruber M.A.M."/>
            <person name="Quinn O."/>
            <person name="Lovegrove M."/>
            <person name="Duncan E.J."/>
            <person name="Remnant E.J."/>
            <person name="Van Eeckhoven J."/>
            <person name="Graham B."/>
            <person name="Knapp R.A."/>
            <person name="Langford K.W."/>
            <person name="Kronenberg Z."/>
            <person name="Press M.O."/>
            <person name="Eacker S.M."/>
            <person name="Wilson-Rankin E.E."/>
            <person name="Purcell J."/>
            <person name="Lester P.J."/>
            <person name="Dearden P.K."/>
        </authorList>
    </citation>
    <scope>NUCLEOTIDE SEQUENCE</scope>
    <source>
        <strain evidence="1">Volc-1</strain>
    </source>
</reference>
<evidence type="ECO:0000313" key="1">
    <source>
        <dbReference type="EMBL" id="KAF7425735.1"/>
    </source>
</evidence>
<gene>
    <name evidence="1" type="ORF">H0235_008173</name>
</gene>
<keyword evidence="2" id="KW-1185">Reference proteome</keyword>
<dbReference type="AlphaFoldDB" id="A0A834P2R5"/>
<organism evidence="1 2">
    <name type="scientific">Vespula pensylvanica</name>
    <name type="common">Western yellow jacket</name>
    <name type="synonym">Wasp</name>
    <dbReference type="NCBI Taxonomy" id="30213"/>
    <lineage>
        <taxon>Eukaryota</taxon>
        <taxon>Metazoa</taxon>
        <taxon>Ecdysozoa</taxon>
        <taxon>Arthropoda</taxon>
        <taxon>Hexapoda</taxon>
        <taxon>Insecta</taxon>
        <taxon>Pterygota</taxon>
        <taxon>Neoptera</taxon>
        <taxon>Endopterygota</taxon>
        <taxon>Hymenoptera</taxon>
        <taxon>Apocrita</taxon>
        <taxon>Aculeata</taxon>
        <taxon>Vespoidea</taxon>
        <taxon>Vespidae</taxon>
        <taxon>Vespinae</taxon>
        <taxon>Vespula</taxon>
    </lineage>
</organism>
<name>A0A834P2R5_VESPE</name>
<evidence type="ECO:0000313" key="2">
    <source>
        <dbReference type="Proteomes" id="UP000600918"/>
    </source>
</evidence>
<sequence length="117" mass="13952">MALVALRPRSFLRCELKARRKRKKQENKTLVTKKETVVQKCRSMWSTLLRDPRKKYLKNENLYLDVMSMDGENFCCFEILWCLRRPQECMPVRDASSKRAKGVKGCFFWELARTTLL</sequence>
<dbReference type="Proteomes" id="UP000600918">
    <property type="component" value="Unassembled WGS sequence"/>
</dbReference>
<protein>
    <submittedName>
        <fullName evidence="1">Uncharacterized protein</fullName>
    </submittedName>
</protein>